<keyword evidence="1" id="KW-1133">Transmembrane helix</keyword>
<feature type="transmembrane region" description="Helical" evidence="1">
    <location>
        <begin position="178"/>
        <end position="197"/>
    </location>
</feature>
<feature type="transmembrane region" description="Helical" evidence="1">
    <location>
        <begin position="65"/>
        <end position="83"/>
    </location>
</feature>
<keyword evidence="1" id="KW-0472">Membrane</keyword>
<proteinExistence type="predicted"/>
<organism evidence="2">
    <name type="scientific">Ditylum brightwellii</name>
    <dbReference type="NCBI Taxonomy" id="49249"/>
    <lineage>
        <taxon>Eukaryota</taxon>
        <taxon>Sar</taxon>
        <taxon>Stramenopiles</taxon>
        <taxon>Ochrophyta</taxon>
        <taxon>Bacillariophyta</taxon>
        <taxon>Mediophyceae</taxon>
        <taxon>Lithodesmiophycidae</taxon>
        <taxon>Lithodesmiales</taxon>
        <taxon>Lithodesmiaceae</taxon>
        <taxon>Ditylum</taxon>
    </lineage>
</organism>
<feature type="transmembrane region" description="Helical" evidence="1">
    <location>
        <begin position="137"/>
        <end position="157"/>
    </location>
</feature>
<sequence length="207" mass="20939">MVFFQALLLSIGSSIDNLAVGVSLGCTGLPCTVLLNGSIAIANALGATFASAGGLFLLESMASTSLSTAIPSLLAAAVFAHLGKEEFMSYYNGEAISPLVKLATESEGNAILRLALPMTLNNVAGGMAGGVSGIGPLEAGVCAFIVSFVFMMMGHILGGRIRSMSGGKGSNENVSLRFDPRVGAAVIFVGLAIMQLSDVVATVTTTS</sequence>
<dbReference type="AlphaFoldDB" id="A0A6V2P2C8"/>
<evidence type="ECO:0000256" key="1">
    <source>
        <dbReference type="SAM" id="Phobius"/>
    </source>
</evidence>
<reference evidence="2" key="1">
    <citation type="submission" date="2021-01" db="EMBL/GenBank/DDBJ databases">
        <authorList>
            <person name="Corre E."/>
            <person name="Pelletier E."/>
            <person name="Niang G."/>
            <person name="Scheremetjew M."/>
            <person name="Finn R."/>
            <person name="Kale V."/>
            <person name="Holt S."/>
            <person name="Cochrane G."/>
            <person name="Meng A."/>
            <person name="Brown T."/>
            <person name="Cohen L."/>
        </authorList>
    </citation>
    <scope>NUCLEOTIDE SEQUENCE</scope>
    <source>
        <strain evidence="2">GSO104</strain>
    </source>
</reference>
<evidence type="ECO:0000313" key="2">
    <source>
        <dbReference type="EMBL" id="CAE4659191.1"/>
    </source>
</evidence>
<gene>
    <name evidence="2" type="ORF">DBRI00130_LOCUS40418</name>
    <name evidence="3" type="ORF">DBRI00130_LOCUS40419</name>
</gene>
<protein>
    <submittedName>
        <fullName evidence="2">Uncharacterized protein</fullName>
    </submittedName>
</protein>
<name>A0A6V2P2C8_9STRA</name>
<feature type="transmembrane region" description="Helical" evidence="1">
    <location>
        <begin position="37"/>
        <end position="58"/>
    </location>
</feature>
<dbReference type="EMBL" id="HBNS01055978">
    <property type="protein sequence ID" value="CAE4659195.1"/>
    <property type="molecule type" value="Transcribed_RNA"/>
</dbReference>
<dbReference type="EMBL" id="HBNS01055977">
    <property type="protein sequence ID" value="CAE4659191.1"/>
    <property type="molecule type" value="Transcribed_RNA"/>
</dbReference>
<evidence type="ECO:0000313" key="3">
    <source>
        <dbReference type="EMBL" id="CAE4659195.1"/>
    </source>
</evidence>
<accession>A0A6V2P2C8</accession>
<keyword evidence="1" id="KW-0812">Transmembrane</keyword>